<comment type="subcellular location">
    <subcellularLocation>
        <location evidence="1">Endomembrane system</location>
        <topology evidence="1">Multi-pass membrane protein</topology>
    </subcellularLocation>
</comment>
<evidence type="ECO:0000256" key="3">
    <source>
        <dbReference type="ARBA" id="ARBA00022692"/>
    </source>
</evidence>
<evidence type="ECO:0000256" key="8">
    <source>
        <dbReference type="ARBA" id="ARBA00023136"/>
    </source>
</evidence>
<dbReference type="STRING" id="33097.A0A150GKK6"/>
<feature type="transmembrane region" description="Helical" evidence="10">
    <location>
        <begin position="165"/>
        <end position="182"/>
    </location>
</feature>
<organism evidence="12 13">
    <name type="scientific">Gonium pectorale</name>
    <name type="common">Green alga</name>
    <dbReference type="NCBI Taxonomy" id="33097"/>
    <lineage>
        <taxon>Eukaryota</taxon>
        <taxon>Viridiplantae</taxon>
        <taxon>Chlorophyta</taxon>
        <taxon>core chlorophytes</taxon>
        <taxon>Chlorophyceae</taxon>
        <taxon>CS clade</taxon>
        <taxon>Chlamydomonadales</taxon>
        <taxon>Volvocaceae</taxon>
        <taxon>Gonium</taxon>
    </lineage>
</organism>
<accession>A0A150GKK6</accession>
<keyword evidence="7 10" id="KW-1133">Transmembrane helix</keyword>
<dbReference type="EMBL" id="LSYV01000018">
    <property type="protein sequence ID" value="KXZ50331.1"/>
    <property type="molecule type" value="Genomic_DNA"/>
</dbReference>
<evidence type="ECO:0000256" key="1">
    <source>
        <dbReference type="ARBA" id="ARBA00004127"/>
    </source>
</evidence>
<dbReference type="OrthoDB" id="10509655at2759"/>
<dbReference type="GO" id="GO:0016020">
    <property type="term" value="C:membrane"/>
    <property type="evidence" value="ECO:0007669"/>
    <property type="project" value="InterPro"/>
</dbReference>
<sequence length="238" mass="25696">MGAETDVLSKLTISWFSHLLKKGWRKPLETGDLIPLPQSLTCEVAYHAFLRGLSALPEPPPPQPPTTTTTTTASDKGTSKRSAASGDGICGKAGACGGAHHPPSPEQHLHDLRAMLRLIWRLHGPALRRALGLIYAYQICVFFQPVLLRELTNQLAQGKGGDGRIWLLPAALFLSPVLGSVFKAQAQLTMIRIQIGLRSQLTAAVYRKCLRLSAGARAELPSGKCRGSRARTGVWAHA</sequence>
<evidence type="ECO:0000313" key="13">
    <source>
        <dbReference type="Proteomes" id="UP000075714"/>
    </source>
</evidence>
<keyword evidence="4" id="KW-0677">Repeat</keyword>
<comment type="caution">
    <text evidence="12">The sequence shown here is derived from an EMBL/GenBank/DDBJ whole genome shotgun (WGS) entry which is preliminary data.</text>
</comment>
<dbReference type="Proteomes" id="UP000075714">
    <property type="component" value="Unassembled WGS sequence"/>
</dbReference>
<dbReference type="InterPro" id="IPR011527">
    <property type="entry name" value="ABC1_TM_dom"/>
</dbReference>
<proteinExistence type="predicted"/>
<dbReference type="PROSITE" id="PS50929">
    <property type="entry name" value="ABC_TM1F"/>
    <property type="match status" value="1"/>
</dbReference>
<keyword evidence="6" id="KW-0067">ATP-binding</keyword>
<dbReference type="InterPro" id="IPR036640">
    <property type="entry name" value="ABC1_TM_sf"/>
</dbReference>
<dbReference type="InterPro" id="IPR050173">
    <property type="entry name" value="ABC_transporter_C-like"/>
</dbReference>
<keyword evidence="13" id="KW-1185">Reference proteome</keyword>
<feature type="region of interest" description="Disordered" evidence="9">
    <location>
        <begin position="55"/>
        <end position="86"/>
    </location>
</feature>
<evidence type="ECO:0000256" key="7">
    <source>
        <dbReference type="ARBA" id="ARBA00022989"/>
    </source>
</evidence>
<reference evidence="13" key="1">
    <citation type="journal article" date="2016" name="Nat. Commun.">
        <title>The Gonium pectorale genome demonstrates co-option of cell cycle regulation during the evolution of multicellularity.</title>
        <authorList>
            <person name="Hanschen E.R."/>
            <person name="Marriage T.N."/>
            <person name="Ferris P.J."/>
            <person name="Hamaji T."/>
            <person name="Toyoda A."/>
            <person name="Fujiyama A."/>
            <person name="Neme R."/>
            <person name="Noguchi H."/>
            <person name="Minakuchi Y."/>
            <person name="Suzuki M."/>
            <person name="Kawai-Toyooka H."/>
            <person name="Smith D.R."/>
            <person name="Sparks H."/>
            <person name="Anderson J."/>
            <person name="Bakaric R."/>
            <person name="Luria V."/>
            <person name="Karger A."/>
            <person name="Kirschner M.W."/>
            <person name="Durand P.M."/>
            <person name="Michod R.E."/>
            <person name="Nozaki H."/>
            <person name="Olson B.J."/>
        </authorList>
    </citation>
    <scope>NUCLEOTIDE SEQUENCE [LARGE SCALE GENOMIC DNA]</scope>
    <source>
        <strain evidence="13">NIES-2863</strain>
    </source>
</reference>
<feature type="domain" description="ABC transmembrane type-1" evidence="11">
    <location>
        <begin position="130"/>
        <end position="223"/>
    </location>
</feature>
<dbReference type="GO" id="GO:0140359">
    <property type="term" value="F:ABC-type transporter activity"/>
    <property type="evidence" value="ECO:0007669"/>
    <property type="project" value="InterPro"/>
</dbReference>
<keyword evidence="3 10" id="KW-0812">Transmembrane</keyword>
<dbReference type="GO" id="GO:0005524">
    <property type="term" value="F:ATP binding"/>
    <property type="evidence" value="ECO:0007669"/>
    <property type="project" value="UniProtKB-KW"/>
</dbReference>
<name>A0A150GKK6_GONPE</name>
<dbReference type="AlphaFoldDB" id="A0A150GKK6"/>
<evidence type="ECO:0000256" key="6">
    <source>
        <dbReference type="ARBA" id="ARBA00022840"/>
    </source>
</evidence>
<evidence type="ECO:0000256" key="9">
    <source>
        <dbReference type="SAM" id="MobiDB-lite"/>
    </source>
</evidence>
<protein>
    <recommendedName>
        <fullName evidence="11">ABC transmembrane type-1 domain-containing protein</fullName>
    </recommendedName>
</protein>
<gene>
    <name evidence="12" type="ORF">GPECTOR_17g972</name>
</gene>
<evidence type="ECO:0000256" key="5">
    <source>
        <dbReference type="ARBA" id="ARBA00022741"/>
    </source>
</evidence>
<feature type="compositionally biased region" description="Polar residues" evidence="9">
    <location>
        <begin position="73"/>
        <end position="82"/>
    </location>
</feature>
<dbReference type="PANTHER" id="PTHR24223:SF443">
    <property type="entry name" value="MULTIDRUG-RESISTANCE LIKE PROTEIN 1, ISOFORM I"/>
    <property type="match status" value="1"/>
</dbReference>
<evidence type="ECO:0000256" key="2">
    <source>
        <dbReference type="ARBA" id="ARBA00022448"/>
    </source>
</evidence>
<dbReference type="GO" id="GO:0012505">
    <property type="term" value="C:endomembrane system"/>
    <property type="evidence" value="ECO:0007669"/>
    <property type="project" value="UniProtKB-SubCell"/>
</dbReference>
<keyword evidence="5" id="KW-0547">Nucleotide-binding</keyword>
<keyword evidence="2" id="KW-0813">Transport</keyword>
<dbReference type="SUPFAM" id="SSF90123">
    <property type="entry name" value="ABC transporter transmembrane region"/>
    <property type="match status" value="1"/>
</dbReference>
<keyword evidence="8 10" id="KW-0472">Membrane</keyword>
<dbReference type="PANTHER" id="PTHR24223">
    <property type="entry name" value="ATP-BINDING CASSETTE SUB-FAMILY C"/>
    <property type="match status" value="1"/>
</dbReference>
<evidence type="ECO:0000256" key="10">
    <source>
        <dbReference type="SAM" id="Phobius"/>
    </source>
</evidence>
<evidence type="ECO:0000313" key="12">
    <source>
        <dbReference type="EMBL" id="KXZ50331.1"/>
    </source>
</evidence>
<feature type="transmembrane region" description="Helical" evidence="10">
    <location>
        <begin position="126"/>
        <end position="145"/>
    </location>
</feature>
<evidence type="ECO:0000259" key="11">
    <source>
        <dbReference type="PROSITE" id="PS50929"/>
    </source>
</evidence>
<dbReference type="Gene3D" id="1.20.1560.10">
    <property type="entry name" value="ABC transporter type 1, transmembrane domain"/>
    <property type="match status" value="1"/>
</dbReference>
<evidence type="ECO:0000256" key="4">
    <source>
        <dbReference type="ARBA" id="ARBA00022737"/>
    </source>
</evidence>